<gene>
    <name evidence="2" type="ORF">IU449_10115</name>
</gene>
<evidence type="ECO:0000313" key="3">
    <source>
        <dbReference type="Proteomes" id="UP000707731"/>
    </source>
</evidence>
<proteinExistence type="predicted"/>
<dbReference type="InterPro" id="IPR016181">
    <property type="entry name" value="Acyl_CoA_acyltransferase"/>
</dbReference>
<sequence length="189" mass="20624">MEDIVRVLAQAFDSDDPIEEYVFPSPAQRRRRTPEMLRIMLRHRFLPVDGASVAVAGDRVVGAALWQPPGTRTSLWREVVSGPQLLWAMGAATVRGMAVDAAMARVAPSRPHLFLIYLGCEPGLQRRGVGRALWAALAADADARGAGLGGICKDGNVAYYRALGCEFVERVRIGRDGPEMNFVLRPPVT</sequence>
<comment type="caution">
    <text evidence="2">The sequence shown here is derived from an EMBL/GenBank/DDBJ whole genome shotgun (WGS) entry which is preliminary data.</text>
</comment>
<dbReference type="InterPro" id="IPR000182">
    <property type="entry name" value="GNAT_dom"/>
</dbReference>
<evidence type="ECO:0000313" key="2">
    <source>
        <dbReference type="EMBL" id="MBF6354896.1"/>
    </source>
</evidence>
<dbReference type="PROSITE" id="PS51186">
    <property type="entry name" value="GNAT"/>
    <property type="match status" value="1"/>
</dbReference>
<dbReference type="Gene3D" id="3.40.630.30">
    <property type="match status" value="1"/>
</dbReference>
<reference evidence="2 3" key="1">
    <citation type="submission" date="2020-10" db="EMBL/GenBank/DDBJ databases">
        <title>Identification of Nocardia species via Next-generation sequencing and recognition of intraspecies genetic diversity.</title>
        <authorList>
            <person name="Li P."/>
            <person name="Li P."/>
            <person name="Lu B."/>
        </authorList>
    </citation>
    <scope>NUCLEOTIDE SEQUENCE [LARGE SCALE GENOMIC DNA]</scope>
    <source>
        <strain evidence="2 3">BJ06-0143</strain>
    </source>
</reference>
<dbReference type="InterPro" id="IPR052523">
    <property type="entry name" value="Trichothecene_AcTrans"/>
</dbReference>
<dbReference type="Pfam" id="PF00583">
    <property type="entry name" value="Acetyltransf_1"/>
    <property type="match status" value="1"/>
</dbReference>
<feature type="domain" description="N-acetyltransferase" evidence="1">
    <location>
        <begin position="1"/>
        <end position="189"/>
    </location>
</feature>
<evidence type="ECO:0000259" key="1">
    <source>
        <dbReference type="PROSITE" id="PS51186"/>
    </source>
</evidence>
<dbReference type="Proteomes" id="UP000707731">
    <property type="component" value="Unassembled WGS sequence"/>
</dbReference>
<dbReference type="PANTHER" id="PTHR42791:SF1">
    <property type="entry name" value="N-ACETYLTRANSFERASE DOMAIN-CONTAINING PROTEIN"/>
    <property type="match status" value="1"/>
</dbReference>
<dbReference type="SUPFAM" id="SSF55729">
    <property type="entry name" value="Acyl-CoA N-acyltransferases (Nat)"/>
    <property type="match status" value="1"/>
</dbReference>
<organism evidence="2 3">
    <name type="scientific">Nocardia higoensis</name>
    <dbReference type="NCBI Taxonomy" id="228599"/>
    <lineage>
        <taxon>Bacteria</taxon>
        <taxon>Bacillati</taxon>
        <taxon>Actinomycetota</taxon>
        <taxon>Actinomycetes</taxon>
        <taxon>Mycobacteriales</taxon>
        <taxon>Nocardiaceae</taxon>
        <taxon>Nocardia</taxon>
    </lineage>
</organism>
<name>A0ABS0D927_9NOCA</name>
<keyword evidence="3" id="KW-1185">Reference proteome</keyword>
<protein>
    <submittedName>
        <fullName evidence="2">GNAT family N-acetyltransferase</fullName>
    </submittedName>
</protein>
<dbReference type="PANTHER" id="PTHR42791">
    <property type="entry name" value="GNAT FAMILY ACETYLTRANSFERASE"/>
    <property type="match status" value="1"/>
</dbReference>
<dbReference type="EMBL" id="JADLQN010000001">
    <property type="protein sequence ID" value="MBF6354896.1"/>
    <property type="molecule type" value="Genomic_DNA"/>
</dbReference>
<accession>A0ABS0D927</accession>